<evidence type="ECO:0000313" key="8">
    <source>
        <dbReference type="EMBL" id="OHX64067.1"/>
    </source>
</evidence>
<dbReference type="STRING" id="915059.NH26_20890"/>
<reference evidence="8 9" key="1">
    <citation type="journal article" date="2012" name="Int. J. Syst. Evol. Microbiol.">
        <title>Flammeovirga pacifica sp. nov., isolated from deep-sea sediment.</title>
        <authorList>
            <person name="Xu H."/>
            <person name="Fu Y."/>
            <person name="Yang N."/>
            <person name="Ding Z."/>
            <person name="Lai Q."/>
            <person name="Zeng R."/>
        </authorList>
    </citation>
    <scope>NUCLEOTIDE SEQUENCE [LARGE SCALE GENOMIC DNA]</scope>
    <source>
        <strain evidence="9">DSM 24597 / LMG 26175 / WPAGA1</strain>
    </source>
</reference>
<name>A0A1S1YSR4_FLAPC</name>
<dbReference type="Gene3D" id="2.60.120.260">
    <property type="entry name" value="Galactose-binding domain-like"/>
    <property type="match status" value="1"/>
</dbReference>
<keyword evidence="9" id="KW-1185">Reference proteome</keyword>
<dbReference type="AlphaFoldDB" id="A0A1S1YSR4"/>
<comment type="function">
    <text evidence="1">Alpha-L-fucosidase is responsible for hydrolyzing the alpha-1,6-linked fucose joined to the reducing-end N-acetylglucosamine of the carbohydrate moieties of glycoproteins.</text>
</comment>
<evidence type="ECO:0000256" key="1">
    <source>
        <dbReference type="ARBA" id="ARBA00004071"/>
    </source>
</evidence>
<dbReference type="GO" id="GO:0005764">
    <property type="term" value="C:lysosome"/>
    <property type="evidence" value="ECO:0007669"/>
    <property type="project" value="TreeGrafter"/>
</dbReference>
<evidence type="ECO:0000313" key="9">
    <source>
        <dbReference type="Proteomes" id="UP000179797"/>
    </source>
</evidence>
<dbReference type="InterPro" id="IPR016286">
    <property type="entry name" value="FUC_metazoa-typ"/>
</dbReference>
<evidence type="ECO:0000259" key="7">
    <source>
        <dbReference type="Pfam" id="PF01120"/>
    </source>
</evidence>
<dbReference type="EC" id="3.2.1.51" evidence="3"/>
<organism evidence="8 9">
    <name type="scientific">Flammeovirga pacifica</name>
    <dbReference type="NCBI Taxonomy" id="915059"/>
    <lineage>
        <taxon>Bacteria</taxon>
        <taxon>Pseudomonadati</taxon>
        <taxon>Bacteroidota</taxon>
        <taxon>Cytophagia</taxon>
        <taxon>Cytophagales</taxon>
        <taxon>Flammeovirgaceae</taxon>
        <taxon>Flammeovirga</taxon>
    </lineage>
</organism>
<dbReference type="PRINTS" id="PR00741">
    <property type="entry name" value="GLHYDRLASE29"/>
</dbReference>
<comment type="similarity">
    <text evidence="2">Belongs to the glycosyl hydrolase 29 family.</text>
</comment>
<sequence length="560" mass="64543">MIITADQQKELFTSEDDMQWYKDAKFGIFVHWGPALLKTNVLSWGRNGERPAANKPANKGVDSEVYDNLYKQFNPTKFDADKWMKQVKSWGAKYIVFTAKHHDGFCFFDAEGTDYDIMNTPYGKDICKLLSDAAHKHGVKLFWYYSQPDWTHPDCLRENHYESYLPYMKTQVKQLFTEYGKIDGVFWDGLASKYWQWDSYHLLKDMKEWQPGLISNPRSGSSWPINDKRGDFDTPEQSLGPVNHNRYWEACLTMTDKWLYSPKGPIKSGETVLGMLIQVACNGGNLLLNLGPNGKGEFVDKEVEEVDKVGVYMKKYGYTLYNTTRGVYIGGDWGGSTQKENILYLHILEKYSDNAKAVIKLPKLKNQVVEVKGITDGFTKMEEETDHYVFYFNKVKFNQNVDNIVQVTFKNSLEGHERIETWNTMPVSLNEFSVKASSERNTKNSGKAIYSNKKNTFSEGIRLKAWWEADKEDNKPSLSLEFKSPKALKTILISENMRAHVTHKFNIQVKENGNWKTVYTGQYIGEGLRIKLAGKKVEGIRLDLIEFDSTPQITAFNVYE</sequence>
<accession>A0A1S1YSR4</accession>
<dbReference type="Pfam" id="PF01120">
    <property type="entry name" value="Alpha_L_fucos"/>
    <property type="match status" value="1"/>
</dbReference>
<dbReference type="Gene3D" id="3.20.20.80">
    <property type="entry name" value="Glycosidases"/>
    <property type="match status" value="1"/>
</dbReference>
<evidence type="ECO:0000256" key="2">
    <source>
        <dbReference type="ARBA" id="ARBA00007951"/>
    </source>
</evidence>
<evidence type="ECO:0000256" key="6">
    <source>
        <dbReference type="ARBA" id="ARBA00023295"/>
    </source>
</evidence>
<keyword evidence="5" id="KW-0378">Hydrolase</keyword>
<dbReference type="InterPro" id="IPR017853">
    <property type="entry name" value="GH"/>
</dbReference>
<dbReference type="InterPro" id="IPR000933">
    <property type="entry name" value="Glyco_hydro_29"/>
</dbReference>
<evidence type="ECO:0000256" key="4">
    <source>
        <dbReference type="ARBA" id="ARBA00022729"/>
    </source>
</evidence>
<dbReference type="SMART" id="SM00812">
    <property type="entry name" value="Alpha_L_fucos"/>
    <property type="match status" value="1"/>
</dbReference>
<dbReference type="PANTHER" id="PTHR10030:SF37">
    <property type="entry name" value="ALPHA-L-FUCOSIDASE-RELATED"/>
    <property type="match status" value="1"/>
</dbReference>
<dbReference type="GO" id="GO:0006004">
    <property type="term" value="P:fucose metabolic process"/>
    <property type="evidence" value="ECO:0007669"/>
    <property type="project" value="InterPro"/>
</dbReference>
<dbReference type="SUPFAM" id="SSF51445">
    <property type="entry name" value="(Trans)glycosidases"/>
    <property type="match status" value="1"/>
</dbReference>
<evidence type="ECO:0000256" key="3">
    <source>
        <dbReference type="ARBA" id="ARBA00012662"/>
    </source>
</evidence>
<keyword evidence="6" id="KW-0326">Glycosidase</keyword>
<keyword evidence="4" id="KW-0732">Signal</keyword>
<proteinExistence type="inferred from homology"/>
<protein>
    <recommendedName>
        <fullName evidence="3">alpha-L-fucosidase</fullName>
        <ecNumber evidence="3">3.2.1.51</ecNumber>
    </recommendedName>
</protein>
<comment type="caution">
    <text evidence="8">The sequence shown here is derived from an EMBL/GenBank/DDBJ whole genome shotgun (WGS) entry which is preliminary data.</text>
</comment>
<evidence type="ECO:0000256" key="5">
    <source>
        <dbReference type="ARBA" id="ARBA00022801"/>
    </source>
</evidence>
<dbReference type="Proteomes" id="UP000179797">
    <property type="component" value="Unassembled WGS sequence"/>
</dbReference>
<dbReference type="InterPro" id="IPR057739">
    <property type="entry name" value="Glyco_hydro_29_N"/>
</dbReference>
<feature type="domain" description="Glycoside hydrolase family 29 N-terminal" evidence="7">
    <location>
        <begin position="15"/>
        <end position="317"/>
    </location>
</feature>
<dbReference type="EMBL" id="JRYR02000002">
    <property type="protein sequence ID" value="OHX64067.1"/>
    <property type="molecule type" value="Genomic_DNA"/>
</dbReference>
<dbReference type="PANTHER" id="PTHR10030">
    <property type="entry name" value="ALPHA-L-FUCOSIDASE"/>
    <property type="match status" value="1"/>
</dbReference>
<dbReference type="GO" id="GO:0016139">
    <property type="term" value="P:glycoside catabolic process"/>
    <property type="evidence" value="ECO:0007669"/>
    <property type="project" value="TreeGrafter"/>
</dbReference>
<dbReference type="GO" id="GO:0004560">
    <property type="term" value="F:alpha-L-fucosidase activity"/>
    <property type="evidence" value="ECO:0007669"/>
    <property type="project" value="InterPro"/>
</dbReference>
<gene>
    <name evidence="8" type="ORF">NH26_20890</name>
</gene>